<feature type="chain" id="PRO_5023100313" evidence="1">
    <location>
        <begin position="24"/>
        <end position="197"/>
    </location>
</feature>
<dbReference type="EMBL" id="VOHS01000008">
    <property type="protein sequence ID" value="TWW00563.1"/>
    <property type="molecule type" value="Genomic_DNA"/>
</dbReference>
<feature type="signal peptide" evidence="1">
    <location>
        <begin position="1"/>
        <end position="23"/>
    </location>
</feature>
<evidence type="ECO:0000256" key="1">
    <source>
        <dbReference type="SAM" id="SignalP"/>
    </source>
</evidence>
<dbReference type="InterPro" id="IPR045767">
    <property type="entry name" value="DUF6134"/>
</dbReference>
<evidence type="ECO:0000313" key="2">
    <source>
        <dbReference type="EMBL" id="TWW00563.1"/>
    </source>
</evidence>
<dbReference type="AlphaFoldDB" id="A0A5C6LTN9"/>
<comment type="caution">
    <text evidence="2">The sequence shown here is derived from an EMBL/GenBank/DDBJ whole genome shotgun (WGS) entry which is preliminary data.</text>
</comment>
<keyword evidence="1" id="KW-0732">Signal</keyword>
<evidence type="ECO:0000313" key="3">
    <source>
        <dbReference type="Proteomes" id="UP000318815"/>
    </source>
</evidence>
<protein>
    <submittedName>
        <fullName evidence="2">Uncharacterized protein</fullName>
    </submittedName>
</protein>
<name>A0A5C6LTN9_9BACT</name>
<dbReference type="Pfam" id="PF19630">
    <property type="entry name" value="DUF6134"/>
    <property type="match status" value="1"/>
</dbReference>
<proteinExistence type="predicted"/>
<accession>A0A5C6LTN9</accession>
<reference evidence="2 3" key="1">
    <citation type="submission" date="2019-08" db="EMBL/GenBank/DDBJ databases">
        <title>Whole genome sequencing of chitin degrading bacteria Chitinophaga pinensis YS16.</title>
        <authorList>
            <person name="Singh R.P."/>
            <person name="Manchanda G."/>
            <person name="Maurya I.K."/>
            <person name="Joshi N.K."/>
            <person name="Srivastava A.K."/>
        </authorList>
    </citation>
    <scope>NUCLEOTIDE SEQUENCE [LARGE SCALE GENOMIC DNA]</scope>
    <source>
        <strain evidence="2 3">YS-16</strain>
    </source>
</reference>
<dbReference type="OrthoDB" id="1121030at2"/>
<sequence length="197" mass="22031">MKGAIWSTLFICLFTLNSALLHAQTHNYEIRFSNHVIGNVTAHCKVNGASRNISIQSKVDMKLLAKFNLDISCDFDNNILVRSKVIKSSGKEGDDKTIITQREAKNYSVVLNGQKSVLNTAEIIHSVGEMYFIEPRQITKIFSETLGIFLTLNSLGNGLYELLLPEGKKNVYKYEKGTLVQVEVSQTLGKAYIIRVS</sequence>
<gene>
    <name evidence="2" type="ORF">FEF09_10980</name>
</gene>
<dbReference type="Proteomes" id="UP000318815">
    <property type="component" value="Unassembled WGS sequence"/>
</dbReference>
<keyword evidence="3" id="KW-1185">Reference proteome</keyword>
<organism evidence="2 3">
    <name type="scientific">Chitinophaga pinensis</name>
    <dbReference type="NCBI Taxonomy" id="79329"/>
    <lineage>
        <taxon>Bacteria</taxon>
        <taxon>Pseudomonadati</taxon>
        <taxon>Bacteroidota</taxon>
        <taxon>Chitinophagia</taxon>
        <taxon>Chitinophagales</taxon>
        <taxon>Chitinophagaceae</taxon>
        <taxon>Chitinophaga</taxon>
    </lineage>
</organism>
<dbReference type="RefSeq" id="WP_146305152.1">
    <property type="nucleotide sequence ID" value="NZ_VOHS01000008.1"/>
</dbReference>